<dbReference type="Gene3D" id="3.80.10.10">
    <property type="entry name" value="Ribonuclease Inhibitor"/>
    <property type="match status" value="2"/>
</dbReference>
<feature type="chain" id="PRO_5001638334" description="Protein kinase domain-containing protein" evidence="6">
    <location>
        <begin position="20"/>
        <end position="673"/>
    </location>
</feature>
<comment type="subcellular location">
    <subcellularLocation>
        <location evidence="1">Membrane</location>
    </subcellularLocation>
</comment>
<dbReference type="FunFam" id="3.80.10.10:FF:000379">
    <property type="entry name" value="Protein NSP-INTERACTING KINASE 2"/>
    <property type="match status" value="1"/>
</dbReference>
<sequence>MSFSLYVLTLFLSVTYTLSSTSEVDILMHIKDSLDPENRLLTSWAPNADPCSSDSFDGVACDENGRVANISLQGKGLSGEIPAAVGGLKSLTGLYLHFNALNGVIPKEIASLSELSDLYLNVNNLSGKIPSQIGNMTNLQVLQLCYNKLTGNIPTQLGSLRKLSVLALQYNQLTGAIPASLGDLGMLMRLDLSFNNLFGPVPVKLANVPKLEVLDIRNNSFSGNVPPALKRLNGGFQYDNNAALCGTGFTNLKNCTASDHPTPGKPEPFEPNGLSTKDIPESAKLPANCGQPGCSSPARRPHTGVFVGVIAVFIILTVTGLFTFTWYRRRKQKIGNAFDNSDSRLSTDQVKEVCRRNSSPLISLEYSNGWDPLAKGQSGNGFSQEVLESFMFNLEEVERATQCFSEANLLGKSSFSATYKGILRDGSVVAVKCIAKTSCKSDEGEFLKGLKILTSLKHENLASLRGICCSKGRGECFLIYDFVPNGNLLQHLDLEAGSEKVLEWATRISVIKGIAKGISYLHGKRPGLVHPNLSAEKVLIHRRYNPLLSDSGLHKLLADDIVFSMLKASAAMGYLAPEYTTTGRFTEKSDIYAFGMIVFQILSGKCSITPFTRQAAESSKVEDFIDPNLEGKFSVSEASNLGQIALHCTHESPSHRPSIENVMQELSSIIGSS</sequence>
<accession>A0A067H1E2</accession>
<gene>
    <name evidence="8" type="ORF">CISIN_1g005859mg</name>
</gene>
<evidence type="ECO:0000256" key="1">
    <source>
        <dbReference type="ARBA" id="ARBA00004370"/>
    </source>
</evidence>
<dbReference type="PANTHER" id="PTHR48007">
    <property type="entry name" value="LEUCINE-RICH REPEAT RECEPTOR-LIKE PROTEIN KINASE PXC1"/>
    <property type="match status" value="1"/>
</dbReference>
<keyword evidence="5" id="KW-0812">Transmembrane</keyword>
<keyword evidence="5" id="KW-1133">Transmembrane helix</keyword>
<dbReference type="InterPro" id="IPR001245">
    <property type="entry name" value="Ser-Thr/Tyr_kinase_cat_dom"/>
</dbReference>
<dbReference type="InterPro" id="IPR013210">
    <property type="entry name" value="LRR_N_plant-typ"/>
</dbReference>
<dbReference type="FunFam" id="3.30.200.20:FF:000371">
    <property type="entry name" value="Protein NSP-INTERACTING KINASE 2"/>
    <property type="match status" value="1"/>
</dbReference>
<dbReference type="GO" id="GO:0045088">
    <property type="term" value="P:regulation of innate immune response"/>
    <property type="evidence" value="ECO:0000318"/>
    <property type="project" value="GO_Central"/>
</dbReference>
<dbReference type="InterPro" id="IPR032675">
    <property type="entry name" value="LRR_dom_sf"/>
</dbReference>
<dbReference type="InterPro" id="IPR011009">
    <property type="entry name" value="Kinase-like_dom_sf"/>
</dbReference>
<dbReference type="OrthoDB" id="676979at2759"/>
<dbReference type="SUPFAM" id="SSF56112">
    <property type="entry name" value="Protein kinase-like (PK-like)"/>
    <property type="match status" value="1"/>
</dbReference>
<organism evidence="8 9">
    <name type="scientific">Citrus sinensis</name>
    <name type="common">Sweet orange</name>
    <name type="synonym">Citrus aurantium var. sinensis</name>
    <dbReference type="NCBI Taxonomy" id="2711"/>
    <lineage>
        <taxon>Eukaryota</taxon>
        <taxon>Viridiplantae</taxon>
        <taxon>Streptophyta</taxon>
        <taxon>Embryophyta</taxon>
        <taxon>Tracheophyta</taxon>
        <taxon>Spermatophyta</taxon>
        <taxon>Magnoliopsida</taxon>
        <taxon>eudicotyledons</taxon>
        <taxon>Gunneridae</taxon>
        <taxon>Pentapetalae</taxon>
        <taxon>rosids</taxon>
        <taxon>malvids</taxon>
        <taxon>Sapindales</taxon>
        <taxon>Rutaceae</taxon>
        <taxon>Aurantioideae</taxon>
        <taxon>Citrus</taxon>
    </lineage>
</organism>
<dbReference type="CDD" id="cd14066">
    <property type="entry name" value="STKc_IRAK"/>
    <property type="match status" value="1"/>
</dbReference>
<keyword evidence="5" id="KW-0472">Membrane</keyword>
<protein>
    <recommendedName>
        <fullName evidence="7">Protein kinase domain-containing protein</fullName>
    </recommendedName>
</protein>
<evidence type="ECO:0000256" key="4">
    <source>
        <dbReference type="ARBA" id="ARBA00022737"/>
    </source>
</evidence>
<evidence type="ECO:0000256" key="5">
    <source>
        <dbReference type="SAM" id="Phobius"/>
    </source>
</evidence>
<dbReference type="PROSITE" id="PS50011">
    <property type="entry name" value="PROTEIN_KINASE_DOM"/>
    <property type="match status" value="1"/>
</dbReference>
<dbReference type="Pfam" id="PF08263">
    <property type="entry name" value="LRRNT_2"/>
    <property type="match status" value="1"/>
</dbReference>
<dbReference type="Gene3D" id="1.10.510.10">
    <property type="entry name" value="Transferase(Phosphotransferase) domain 1"/>
    <property type="match status" value="1"/>
</dbReference>
<dbReference type="InterPro" id="IPR055414">
    <property type="entry name" value="LRR_R13L4/SHOC2-like"/>
</dbReference>
<proteinExistence type="predicted"/>
<dbReference type="eggNOG" id="ENOG502QSN5">
    <property type="taxonomic scope" value="Eukaryota"/>
</dbReference>
<dbReference type="InterPro" id="IPR000719">
    <property type="entry name" value="Prot_kinase_dom"/>
</dbReference>
<dbReference type="SMR" id="A0A067H1E2"/>
<evidence type="ECO:0000256" key="6">
    <source>
        <dbReference type="SAM" id="SignalP"/>
    </source>
</evidence>
<keyword evidence="3 6" id="KW-0732">Signal</keyword>
<keyword evidence="9" id="KW-1185">Reference proteome</keyword>
<reference evidence="8 9" key="1">
    <citation type="submission" date="2014-04" db="EMBL/GenBank/DDBJ databases">
        <authorList>
            <consortium name="International Citrus Genome Consortium"/>
            <person name="Gmitter F."/>
            <person name="Chen C."/>
            <person name="Farmerie W."/>
            <person name="Harkins T."/>
            <person name="Desany B."/>
            <person name="Mohiuddin M."/>
            <person name="Kodira C."/>
            <person name="Borodovsky M."/>
            <person name="Lomsadze A."/>
            <person name="Burns P."/>
            <person name="Jenkins J."/>
            <person name="Prochnik S."/>
            <person name="Shu S."/>
            <person name="Chapman J."/>
            <person name="Pitluck S."/>
            <person name="Schmutz J."/>
            <person name="Rokhsar D."/>
        </authorList>
    </citation>
    <scope>NUCLEOTIDE SEQUENCE</scope>
</reference>
<name>A0A067H1E2_CITSI</name>
<dbReference type="GO" id="GO:0004674">
    <property type="term" value="F:protein serine/threonine kinase activity"/>
    <property type="evidence" value="ECO:0007669"/>
    <property type="project" value="UniProtKB-EC"/>
</dbReference>
<dbReference type="InterPro" id="IPR046959">
    <property type="entry name" value="PRK1-6/SRF4-like"/>
</dbReference>
<evidence type="ECO:0000256" key="3">
    <source>
        <dbReference type="ARBA" id="ARBA00022729"/>
    </source>
</evidence>
<keyword evidence="4" id="KW-0677">Repeat</keyword>
<evidence type="ECO:0000313" key="8">
    <source>
        <dbReference type="EMBL" id="KDO85808.1"/>
    </source>
</evidence>
<dbReference type="Proteomes" id="UP000027120">
    <property type="component" value="Unassembled WGS sequence"/>
</dbReference>
<dbReference type="Pfam" id="PF23598">
    <property type="entry name" value="LRR_14"/>
    <property type="match status" value="1"/>
</dbReference>
<feature type="transmembrane region" description="Helical" evidence="5">
    <location>
        <begin position="304"/>
        <end position="327"/>
    </location>
</feature>
<keyword evidence="2" id="KW-0433">Leucine-rich repeat</keyword>
<dbReference type="Gene3D" id="3.30.200.20">
    <property type="entry name" value="Phosphorylase Kinase, domain 1"/>
    <property type="match status" value="1"/>
</dbReference>
<dbReference type="EMBL" id="KK784873">
    <property type="protein sequence ID" value="KDO85808.1"/>
    <property type="molecule type" value="Genomic_DNA"/>
</dbReference>
<dbReference type="AlphaFoldDB" id="A0A067H1E2"/>
<dbReference type="PANTHER" id="PTHR48007:SF65">
    <property type="entry name" value="OS01G0577600 PROTEIN"/>
    <property type="match status" value="1"/>
</dbReference>
<dbReference type="FunFam" id="3.80.10.10:FF:000485">
    <property type="entry name" value="Protein NSP-INTERACTING KINASE 2"/>
    <property type="match status" value="1"/>
</dbReference>
<dbReference type="GO" id="GO:0005524">
    <property type="term" value="F:ATP binding"/>
    <property type="evidence" value="ECO:0007669"/>
    <property type="project" value="InterPro"/>
</dbReference>
<dbReference type="Pfam" id="PF07714">
    <property type="entry name" value="PK_Tyr_Ser-Thr"/>
    <property type="match status" value="1"/>
</dbReference>
<feature type="domain" description="Protein kinase" evidence="7">
    <location>
        <begin position="404"/>
        <end position="670"/>
    </location>
</feature>
<evidence type="ECO:0000313" key="9">
    <source>
        <dbReference type="Proteomes" id="UP000027120"/>
    </source>
</evidence>
<dbReference type="PaxDb" id="2711-XP_006490913.1"/>
<dbReference type="GO" id="GO:0004672">
    <property type="term" value="F:protein kinase activity"/>
    <property type="evidence" value="ECO:0000318"/>
    <property type="project" value="GO_Central"/>
</dbReference>
<dbReference type="GO" id="GO:0016020">
    <property type="term" value="C:membrane"/>
    <property type="evidence" value="ECO:0007669"/>
    <property type="project" value="UniProtKB-SubCell"/>
</dbReference>
<evidence type="ECO:0000256" key="2">
    <source>
        <dbReference type="ARBA" id="ARBA00022614"/>
    </source>
</evidence>
<evidence type="ECO:0000259" key="7">
    <source>
        <dbReference type="PROSITE" id="PS50011"/>
    </source>
</evidence>
<dbReference type="CDD" id="cd12087">
    <property type="entry name" value="TM_EGFR-like"/>
    <property type="match status" value="1"/>
</dbReference>
<feature type="signal peptide" evidence="6">
    <location>
        <begin position="1"/>
        <end position="19"/>
    </location>
</feature>
<dbReference type="SUPFAM" id="SSF52058">
    <property type="entry name" value="L domain-like"/>
    <property type="match status" value="1"/>
</dbReference>
<dbReference type="KEGG" id="cit:102623303"/>